<dbReference type="AlphaFoldDB" id="A0A0L8HS56"/>
<evidence type="ECO:0000313" key="1">
    <source>
        <dbReference type="EMBL" id="KOF91580.1"/>
    </source>
</evidence>
<name>A0A0L8HS56_OCTBM</name>
<proteinExistence type="predicted"/>
<organism evidence="1">
    <name type="scientific">Octopus bimaculoides</name>
    <name type="common">California two-spotted octopus</name>
    <dbReference type="NCBI Taxonomy" id="37653"/>
    <lineage>
        <taxon>Eukaryota</taxon>
        <taxon>Metazoa</taxon>
        <taxon>Spiralia</taxon>
        <taxon>Lophotrochozoa</taxon>
        <taxon>Mollusca</taxon>
        <taxon>Cephalopoda</taxon>
        <taxon>Coleoidea</taxon>
        <taxon>Octopodiformes</taxon>
        <taxon>Octopoda</taxon>
        <taxon>Incirrata</taxon>
        <taxon>Octopodidae</taxon>
        <taxon>Octopus</taxon>
    </lineage>
</organism>
<dbReference type="EMBL" id="KQ417506">
    <property type="protein sequence ID" value="KOF91580.1"/>
    <property type="molecule type" value="Genomic_DNA"/>
</dbReference>
<sequence>MRSAPSVFSISVSVKLQYRIDAGIIRRSPCIIVRISENSYKEKWGLMQFRTSS</sequence>
<accession>A0A0L8HS56</accession>
<gene>
    <name evidence="1" type="ORF">OCBIM_22008501mg</name>
</gene>
<protein>
    <submittedName>
        <fullName evidence="1">Uncharacterized protein</fullName>
    </submittedName>
</protein>
<reference evidence="1" key="1">
    <citation type="submission" date="2015-07" db="EMBL/GenBank/DDBJ databases">
        <title>MeaNS - Measles Nucleotide Surveillance Program.</title>
        <authorList>
            <person name="Tran T."/>
            <person name="Druce J."/>
        </authorList>
    </citation>
    <scope>NUCLEOTIDE SEQUENCE</scope>
    <source>
        <strain evidence="1">UCB-OBI-ISO-001</strain>
        <tissue evidence="1">Gonad</tissue>
    </source>
</reference>